<keyword evidence="3" id="KW-1185">Reference proteome</keyword>
<dbReference type="InterPro" id="IPR001763">
    <property type="entry name" value="Rhodanese-like_dom"/>
</dbReference>
<dbReference type="PROSITE" id="PS51257">
    <property type="entry name" value="PROKAR_LIPOPROTEIN"/>
    <property type="match status" value="1"/>
</dbReference>
<dbReference type="InterPro" id="IPR050229">
    <property type="entry name" value="GlpE_sulfurtransferase"/>
</dbReference>
<feature type="domain" description="Rhodanese" evidence="1">
    <location>
        <begin position="46"/>
        <end position="136"/>
    </location>
</feature>
<proteinExistence type="predicted"/>
<reference evidence="2 3" key="1">
    <citation type="submission" date="2017-06" db="EMBL/GenBank/DDBJ databases">
        <authorList>
            <person name="Kim H.J."/>
            <person name="Triplett B.A."/>
        </authorList>
    </citation>
    <scope>NUCLEOTIDE SEQUENCE [LARGE SCALE GENOMIC DNA]</scope>
    <source>
        <strain evidence="2 3">DSM 29150</strain>
    </source>
</reference>
<evidence type="ECO:0000259" key="1">
    <source>
        <dbReference type="PROSITE" id="PS50206"/>
    </source>
</evidence>
<sequence length="136" mass="15238">MKKILKTVVFIFLTISIIGCNNKKPSKTITENGEINVVTAAEFKEKSANQIIIDIRTPEEFASGHIEGAININLFDKTFVTELSKLDKSKPIFMYCRSGSRTSSAVKKASNLGFEKIYDLQGGIINWARNNYEITK</sequence>
<dbReference type="RefSeq" id="WP_089381545.1">
    <property type="nucleotide sequence ID" value="NZ_FZNT01000005.1"/>
</dbReference>
<dbReference type="SMART" id="SM00450">
    <property type="entry name" value="RHOD"/>
    <property type="match status" value="1"/>
</dbReference>
<dbReference type="AlphaFoldDB" id="A0A238X7G1"/>
<dbReference type="PANTHER" id="PTHR43031:SF1">
    <property type="entry name" value="PYRIDINE NUCLEOTIDE-DISULPHIDE OXIDOREDUCTASE"/>
    <property type="match status" value="1"/>
</dbReference>
<dbReference type="Pfam" id="PF00581">
    <property type="entry name" value="Rhodanese"/>
    <property type="match status" value="1"/>
</dbReference>
<keyword evidence="2" id="KW-0808">Transferase</keyword>
<dbReference type="GO" id="GO:0016740">
    <property type="term" value="F:transferase activity"/>
    <property type="evidence" value="ECO:0007669"/>
    <property type="project" value="UniProtKB-KW"/>
</dbReference>
<dbReference type="PROSITE" id="PS50206">
    <property type="entry name" value="RHODANESE_3"/>
    <property type="match status" value="1"/>
</dbReference>
<organism evidence="2 3">
    <name type="scientific">Lutibacter agarilyticus</name>
    <dbReference type="NCBI Taxonomy" id="1109740"/>
    <lineage>
        <taxon>Bacteria</taxon>
        <taxon>Pseudomonadati</taxon>
        <taxon>Bacteroidota</taxon>
        <taxon>Flavobacteriia</taxon>
        <taxon>Flavobacteriales</taxon>
        <taxon>Flavobacteriaceae</taxon>
        <taxon>Lutibacter</taxon>
    </lineage>
</organism>
<accession>A0A238X7G1</accession>
<name>A0A238X7G1_9FLAO</name>
<dbReference type="OrthoDB" id="9808735at2"/>
<evidence type="ECO:0000313" key="3">
    <source>
        <dbReference type="Proteomes" id="UP000198384"/>
    </source>
</evidence>
<dbReference type="EMBL" id="FZNT01000005">
    <property type="protein sequence ID" value="SNR54640.1"/>
    <property type="molecule type" value="Genomic_DNA"/>
</dbReference>
<dbReference type="CDD" id="cd00158">
    <property type="entry name" value="RHOD"/>
    <property type="match status" value="1"/>
</dbReference>
<evidence type="ECO:0000313" key="2">
    <source>
        <dbReference type="EMBL" id="SNR54640.1"/>
    </source>
</evidence>
<dbReference type="Proteomes" id="UP000198384">
    <property type="component" value="Unassembled WGS sequence"/>
</dbReference>
<gene>
    <name evidence="2" type="ORF">SAMN06265371_10537</name>
</gene>
<dbReference type="SUPFAM" id="SSF52821">
    <property type="entry name" value="Rhodanese/Cell cycle control phosphatase"/>
    <property type="match status" value="1"/>
</dbReference>
<dbReference type="InterPro" id="IPR036873">
    <property type="entry name" value="Rhodanese-like_dom_sf"/>
</dbReference>
<protein>
    <submittedName>
        <fullName evidence="2">Rhodanese-related sulfurtransferase</fullName>
    </submittedName>
</protein>
<dbReference type="Gene3D" id="3.40.250.10">
    <property type="entry name" value="Rhodanese-like domain"/>
    <property type="match status" value="1"/>
</dbReference>
<dbReference type="PANTHER" id="PTHR43031">
    <property type="entry name" value="FAD-DEPENDENT OXIDOREDUCTASE"/>
    <property type="match status" value="1"/>
</dbReference>